<dbReference type="Gene3D" id="3.50.80.20">
    <property type="entry name" value="D-Ala-D-Ala carboxypeptidase C, peptidase S13"/>
    <property type="match status" value="1"/>
</dbReference>
<dbReference type="NCBIfam" id="TIGR00666">
    <property type="entry name" value="PBP4"/>
    <property type="match status" value="1"/>
</dbReference>
<evidence type="ECO:0000256" key="2">
    <source>
        <dbReference type="ARBA" id="ARBA00022801"/>
    </source>
</evidence>
<proteinExistence type="inferred from homology"/>
<dbReference type="AlphaFoldDB" id="A0A7V8FL02"/>
<keyword evidence="2" id="KW-0378">Hydrolase</keyword>
<evidence type="ECO:0000313" key="5">
    <source>
        <dbReference type="Proteomes" id="UP000461670"/>
    </source>
</evidence>
<keyword evidence="3" id="KW-0732">Signal</keyword>
<dbReference type="GO" id="GO:0000270">
    <property type="term" value="P:peptidoglycan metabolic process"/>
    <property type="evidence" value="ECO:0007669"/>
    <property type="project" value="TreeGrafter"/>
</dbReference>
<evidence type="ECO:0000313" key="4">
    <source>
        <dbReference type="EMBL" id="KAF1018693.1"/>
    </source>
</evidence>
<dbReference type="InterPro" id="IPR012338">
    <property type="entry name" value="Beta-lactam/transpept-like"/>
</dbReference>
<protein>
    <submittedName>
        <fullName evidence="4">D-alanyl-D-alanine carboxypeptidase DacB</fullName>
    </submittedName>
</protein>
<reference evidence="5" key="1">
    <citation type="journal article" date="2020" name="MBio">
        <title>Horizontal gene transfer to a defensive symbiont with a reduced genome amongst a multipartite beetle microbiome.</title>
        <authorList>
            <person name="Waterworth S.C."/>
            <person name="Florez L.V."/>
            <person name="Rees E.R."/>
            <person name="Hertweck C."/>
            <person name="Kaltenpoth M."/>
            <person name="Kwan J.C."/>
        </authorList>
    </citation>
    <scope>NUCLEOTIDE SEQUENCE [LARGE SCALE GENOMIC DNA]</scope>
</reference>
<dbReference type="InterPro" id="IPR000667">
    <property type="entry name" value="Peptidase_S13"/>
</dbReference>
<dbReference type="PRINTS" id="PR00922">
    <property type="entry name" value="DADACBPTASE3"/>
</dbReference>
<evidence type="ECO:0000256" key="1">
    <source>
        <dbReference type="ARBA" id="ARBA00006096"/>
    </source>
</evidence>
<dbReference type="Pfam" id="PF02113">
    <property type="entry name" value="Peptidase_S13"/>
    <property type="match status" value="1"/>
</dbReference>
<evidence type="ECO:0000256" key="3">
    <source>
        <dbReference type="SAM" id="SignalP"/>
    </source>
</evidence>
<dbReference type="GO" id="GO:0006508">
    <property type="term" value="P:proteolysis"/>
    <property type="evidence" value="ECO:0007669"/>
    <property type="project" value="InterPro"/>
</dbReference>
<gene>
    <name evidence="4" type="primary">dacB</name>
    <name evidence="4" type="ORF">GAK30_03540</name>
</gene>
<name>A0A7V8FL02_9BURK</name>
<sequence>MPALTASALSFVRPLLAAALSAAFVPGLVHAQSAAPAPRVALAPFTASAALPPGVAAALQAAKLPAGAVTALVVDASGQQPARLAWQAQAQVNPASIMKMVTTYAALDTLGPAYTWRTNVYLTGPIRNGVLEGDLVIEGGGDPALVVEKLWLLLRRVQGLGIRTIAGNLVLDRHAFALPPHDAAAFDGEPLRPYNASPDALLINYKSVVMTFVPQPVPAGTPAYAAVHYEPPLAGVDLPARVPLSAQPCGDWRTGLQADVASPLAVRFAGSYPSACGEKSWPVAYADPASYGARAVLGLWQQMGGTLGGEVREGQVPAGLAPVFGMPSPPLAEVIRDVNKFSNNVMAQHVFLSLSLPQADPATGTRPNFQASFDLSRMALQRWWQARFPGLPVPEADNGAGLSRSARLSAEGLGRLLQDAWRSPLMPEFVASLPIVGTDGTMRRNRSGVAGHLKTGTLRDASGVAGYVQGDSGRSYVVVMIANDPNALAVKPAIDALLQWAARDQ</sequence>
<dbReference type="GO" id="GO:0004185">
    <property type="term" value="F:serine-type carboxypeptidase activity"/>
    <property type="evidence" value="ECO:0007669"/>
    <property type="project" value="InterPro"/>
</dbReference>
<dbReference type="EMBL" id="WNDQ01000077">
    <property type="protein sequence ID" value="KAF1018693.1"/>
    <property type="molecule type" value="Genomic_DNA"/>
</dbReference>
<keyword evidence="4" id="KW-0121">Carboxypeptidase</keyword>
<dbReference type="PANTHER" id="PTHR30023">
    <property type="entry name" value="D-ALANYL-D-ALANINE CARBOXYPEPTIDASE"/>
    <property type="match status" value="1"/>
</dbReference>
<organism evidence="4 5">
    <name type="scientific">Paracidovorax wautersii</name>
    <dbReference type="NCBI Taxonomy" id="1177982"/>
    <lineage>
        <taxon>Bacteria</taxon>
        <taxon>Pseudomonadati</taxon>
        <taxon>Pseudomonadota</taxon>
        <taxon>Betaproteobacteria</taxon>
        <taxon>Burkholderiales</taxon>
        <taxon>Comamonadaceae</taxon>
        <taxon>Paracidovorax</taxon>
    </lineage>
</organism>
<dbReference type="Gene3D" id="3.40.710.10">
    <property type="entry name" value="DD-peptidase/beta-lactamase superfamily"/>
    <property type="match status" value="1"/>
</dbReference>
<comment type="caution">
    <text evidence="4">The sequence shown here is derived from an EMBL/GenBank/DDBJ whole genome shotgun (WGS) entry which is preliminary data.</text>
</comment>
<dbReference type="Proteomes" id="UP000461670">
    <property type="component" value="Unassembled WGS sequence"/>
</dbReference>
<feature type="signal peptide" evidence="3">
    <location>
        <begin position="1"/>
        <end position="31"/>
    </location>
</feature>
<feature type="chain" id="PRO_5030746204" evidence="3">
    <location>
        <begin position="32"/>
        <end position="505"/>
    </location>
</feature>
<keyword evidence="4" id="KW-0645">Protease</keyword>
<accession>A0A7V8FL02</accession>
<dbReference type="SUPFAM" id="SSF56601">
    <property type="entry name" value="beta-lactamase/transpeptidase-like"/>
    <property type="match status" value="1"/>
</dbReference>
<dbReference type="PANTHER" id="PTHR30023:SF0">
    <property type="entry name" value="PENICILLIN-SENSITIVE CARBOXYPEPTIDASE A"/>
    <property type="match status" value="1"/>
</dbReference>
<comment type="similarity">
    <text evidence="1">Belongs to the peptidase S13 family.</text>
</comment>